<feature type="compositionally biased region" description="Polar residues" evidence="1">
    <location>
        <begin position="412"/>
        <end position="425"/>
    </location>
</feature>
<evidence type="ECO:0000259" key="4">
    <source>
        <dbReference type="PROSITE" id="PS51294"/>
    </source>
</evidence>
<feature type="compositionally biased region" description="Polar residues" evidence="1">
    <location>
        <begin position="231"/>
        <end position="247"/>
    </location>
</feature>
<organism evidence="5 6">
    <name type="scientific">Phytophthora aleatoria</name>
    <dbReference type="NCBI Taxonomy" id="2496075"/>
    <lineage>
        <taxon>Eukaryota</taxon>
        <taxon>Sar</taxon>
        <taxon>Stramenopiles</taxon>
        <taxon>Oomycota</taxon>
        <taxon>Peronosporomycetes</taxon>
        <taxon>Peronosporales</taxon>
        <taxon>Peronosporaceae</taxon>
        <taxon>Phytophthora</taxon>
    </lineage>
</organism>
<dbReference type="Proteomes" id="UP000709295">
    <property type="component" value="Unassembled WGS sequence"/>
</dbReference>
<feature type="compositionally biased region" description="Low complexity" evidence="1">
    <location>
        <begin position="177"/>
        <end position="187"/>
    </location>
</feature>
<dbReference type="InterPro" id="IPR017930">
    <property type="entry name" value="Myb_dom"/>
</dbReference>
<feature type="compositionally biased region" description="Polar residues" evidence="1">
    <location>
        <begin position="1515"/>
        <end position="1531"/>
    </location>
</feature>
<evidence type="ECO:0000259" key="2">
    <source>
        <dbReference type="PROSITE" id="PS50090"/>
    </source>
</evidence>
<dbReference type="GO" id="GO:0032991">
    <property type="term" value="C:protein-containing complex"/>
    <property type="evidence" value="ECO:0007669"/>
    <property type="project" value="UniProtKB-ARBA"/>
</dbReference>
<dbReference type="PANTHER" id="PTHR13992">
    <property type="entry name" value="NUCLEAR RECEPTOR CO-REPRESSOR RELATED NCOR"/>
    <property type="match status" value="1"/>
</dbReference>
<gene>
    <name evidence="5" type="ORF">JG688_00012331</name>
</gene>
<evidence type="ECO:0008006" key="7">
    <source>
        <dbReference type="Google" id="ProtNLM"/>
    </source>
</evidence>
<comment type="caution">
    <text evidence="5">The sequence shown here is derived from an EMBL/GenBank/DDBJ whole genome shotgun (WGS) entry which is preliminary data.</text>
</comment>
<feature type="compositionally biased region" description="Low complexity" evidence="1">
    <location>
        <begin position="1124"/>
        <end position="1141"/>
    </location>
</feature>
<feature type="compositionally biased region" description="Basic residues" evidence="1">
    <location>
        <begin position="118"/>
        <end position="128"/>
    </location>
</feature>
<protein>
    <recommendedName>
        <fullName evidence="7">SANT domain-containing protein</fullName>
    </recommendedName>
</protein>
<feature type="compositionally biased region" description="Polar residues" evidence="1">
    <location>
        <begin position="1114"/>
        <end position="1123"/>
    </location>
</feature>
<feature type="compositionally biased region" description="Basic and acidic residues" evidence="1">
    <location>
        <begin position="248"/>
        <end position="258"/>
    </location>
</feature>
<evidence type="ECO:0000313" key="5">
    <source>
        <dbReference type="EMBL" id="KAG6954453.1"/>
    </source>
</evidence>
<evidence type="ECO:0000259" key="3">
    <source>
        <dbReference type="PROSITE" id="PS51293"/>
    </source>
</evidence>
<dbReference type="InterPro" id="IPR001005">
    <property type="entry name" value="SANT/Myb"/>
</dbReference>
<dbReference type="GO" id="GO:0000785">
    <property type="term" value="C:chromatin"/>
    <property type="evidence" value="ECO:0007669"/>
    <property type="project" value="TreeGrafter"/>
</dbReference>
<dbReference type="InterPro" id="IPR051571">
    <property type="entry name" value="N-CoR_corepressor"/>
</dbReference>
<feature type="compositionally biased region" description="Polar residues" evidence="1">
    <location>
        <begin position="951"/>
        <end position="971"/>
    </location>
</feature>
<feature type="compositionally biased region" description="Low complexity" evidence="1">
    <location>
        <begin position="994"/>
        <end position="1009"/>
    </location>
</feature>
<proteinExistence type="predicted"/>
<dbReference type="GO" id="GO:0006357">
    <property type="term" value="P:regulation of transcription by RNA polymerase II"/>
    <property type="evidence" value="ECO:0007669"/>
    <property type="project" value="TreeGrafter"/>
</dbReference>
<feature type="domain" description="Myb-like" evidence="2">
    <location>
        <begin position="1147"/>
        <end position="1190"/>
    </location>
</feature>
<dbReference type="PROSITE" id="PS51294">
    <property type="entry name" value="HTH_MYB"/>
    <property type="match status" value="1"/>
</dbReference>
<feature type="compositionally biased region" description="Polar residues" evidence="1">
    <location>
        <begin position="1070"/>
        <end position="1091"/>
    </location>
</feature>
<feature type="region of interest" description="Disordered" evidence="1">
    <location>
        <begin position="1"/>
        <end position="350"/>
    </location>
</feature>
<feature type="region of interest" description="Disordered" evidence="1">
    <location>
        <begin position="951"/>
        <end position="1094"/>
    </location>
</feature>
<feature type="domain" description="SANT" evidence="3">
    <location>
        <begin position="1143"/>
        <end position="1194"/>
    </location>
</feature>
<dbReference type="PROSITE" id="PS50090">
    <property type="entry name" value="MYB_LIKE"/>
    <property type="match status" value="1"/>
</dbReference>
<evidence type="ECO:0000256" key="1">
    <source>
        <dbReference type="SAM" id="MobiDB-lite"/>
    </source>
</evidence>
<dbReference type="SMART" id="SM00717">
    <property type="entry name" value="SANT"/>
    <property type="match status" value="2"/>
</dbReference>
<feature type="domain" description="SANT" evidence="3">
    <location>
        <begin position="688"/>
        <end position="736"/>
    </location>
</feature>
<feature type="compositionally biased region" description="Basic and acidic residues" evidence="1">
    <location>
        <begin position="280"/>
        <end position="290"/>
    </location>
</feature>
<dbReference type="CDD" id="cd00167">
    <property type="entry name" value="SANT"/>
    <property type="match status" value="1"/>
</dbReference>
<sequence>MAEDSSRTSSPEPGEALPPRGRIIQLNSSSRSSMDRQSLESGRSPAYSSQSHQWRSGSPPRSRFPRPYSSSGGGRGGYFKRQQMSYEGGAGGAPYQRARVFSRSRGRSVSRSPSRASQRTRSRSRSHSPRSPNEADALQELHRMPQDEDAEVALTVDSVDVSETRGQEAEDAEADDTPTTSAATASTPKKEGDMRSTSLVRTSSISSDYYRDSEPSASAEEGEEKPEESHVTTSERSVESRTPSETGSADRDMTDSMRRAASALPPRPFADSHASYRKVAVSEDGRKAEVFEIQTPVTPTPEQEKQSKTAGAEDSVSNEVEEAGDQKMTEAGDIEQDDVAPTKPSKEEILSTIDVLDSDIAGVKKQMKALQRMVASGETKRESSSEPVDMDIVSTGELDSAAASSKVDPTAGGNSPNFSSVTSSDRPLLTSPVKVAVDSRFVELLADVFSDNLRKSVAANDELPKRLEQGQLATKIYHQPSDYAFYQENIDRGSVISDQVRLKVRMRNRARHDYMKKLAREYVDLKKSWKQGVKKMEKDRKRQDKLRLKQLQKQKLKSLGESGPIRTTNTNHQSPHVQQLVAAEKAAEAAGEGTIVRTSSRLTNNSSADLENNDLEKIEQAKAQALLDQEVRKKRLKNALSTVIPDMLITPAERQQRYFTRFVNGQSCMADGLVTDWKLKEKAEMKVNPWNDLEKCIYMDKFLQFPKNFPRISSYLRNKTTGDVIAFYYRTKKVADYKALLREQQLRRRGAGSKNTWSCWNLSACAAICLGVQFPQHVAKLLLHPSNFRSHQASDNILNSAGAQRLLRGSKTKAEGDSNMTTSSAERATDSAEGKCALDMVSGSDHTPCIRPSVPDSGVQLDDVINSGDSDASDEEKFNLYTQQLEQFIAGQQRPFLVDYASLFTDNSYSTGYEVSTLSIEERLKKYPTPSKELESVTGVITGITSTSASQDFTKVKQQSQSAGSTANPKNGGTHLTKKELKQQRKLKKMQEGVAAAAATTPTSAPVSAQSGGEKSGGHRKKSAAGSSSTLSGSSSNRNTPRISVPGDEKAAQSGKKSSRSGGATPGPRRNNQTNATTASPKINVASSSAAAGTAPVSITAPTTVAVKKGSSGGSTPHTNARTSSPSANAGVNSSANAAPAKRVVQKWTEGEKADFLKYFSQYGKDWATLTENIPTKTAAQIKNYYQNYKNRLNLQDILKRRIENAAASGGSKGAAGASGVASGSVAVSPRSAAAGLMSGTLRQMGRSVELPGGMSMGMPSGSMAMNASDPNMSFQAALSAAQPGMHGVNVLSELSANQFAMQAHQDQQQSREMMNSASNPERYLKLLNMQHQLQIMQFQQQQKSQGMTSEGAGNNNNSYHDGQMNAANAQRLYQFSRQQQQQQQHQVPPQHVSMQALQQMGLQGHAQTPTHSQMMQIQQQQQARASFAEMGHPGGMYQSVPQMQNQHSQAMAGAVQLSPTHAQHFDRQVDSGGNGSTEGGVVTARANVGIVSSQMGSHGSMMSMAMMSNAASGHVSSTPQGIAANSSNQPPLAPPRSMPMEASRQTESWKPAPASTGVKTEDTTTTTTTPATEDNAPKGREALAPPALPPVQPVRSRMSFSSILNESESPRDDSTPRGEKELAKTPMEDKDEGFRERDDAREKKTRRIEKLIEEREEKKVAEAEGGEVGETVVECEAEKSTPEEKDLTLPEVETCPIDLLYEELAAKWIAMAKISNKATMDVKAKISKPSKARGEIEVSKAPNVTINTDVTNANEPSKGHSNREEFSLGNARYDADLCIAGFAVIPLVDDVLRSSSIRGQVLSQEKAYIVVLRHVFKSLHRGGVFDVAERTSRMGSMEHISLLQRADFVKVETIWMIGGSFVVGGCTPEVSTIVV</sequence>
<reference evidence="5" key="1">
    <citation type="submission" date="2021-01" db="EMBL/GenBank/DDBJ databases">
        <title>Phytophthora aleatoria, a newly-described species from Pinus radiata is distinct from Phytophthora cactorum isolates based on comparative genomics.</title>
        <authorList>
            <person name="Mcdougal R."/>
            <person name="Panda P."/>
            <person name="Williams N."/>
            <person name="Studholme D.J."/>
        </authorList>
    </citation>
    <scope>NUCLEOTIDE SEQUENCE</scope>
    <source>
        <strain evidence="5">NZFS 4037</strain>
    </source>
</reference>
<feature type="domain" description="HTH myb-type" evidence="4">
    <location>
        <begin position="1146"/>
        <end position="1194"/>
    </location>
</feature>
<name>A0A8J5J330_9STRA</name>
<evidence type="ECO:0000313" key="6">
    <source>
        <dbReference type="Proteomes" id="UP000709295"/>
    </source>
</evidence>
<accession>A0A8J5J330</accession>
<feature type="region of interest" description="Disordered" evidence="1">
    <location>
        <begin position="1107"/>
        <end position="1144"/>
    </location>
</feature>
<feature type="compositionally biased region" description="Basic and acidic residues" evidence="1">
    <location>
        <begin position="1609"/>
        <end position="1644"/>
    </location>
</feature>
<feature type="region of interest" description="Disordered" evidence="1">
    <location>
        <begin position="809"/>
        <end position="832"/>
    </location>
</feature>
<feature type="compositionally biased region" description="Low complexity" evidence="1">
    <location>
        <begin position="55"/>
        <end position="70"/>
    </location>
</feature>
<dbReference type="EMBL" id="JAENGY010000942">
    <property type="protein sequence ID" value="KAG6954453.1"/>
    <property type="molecule type" value="Genomic_DNA"/>
</dbReference>
<feature type="compositionally biased region" description="Low complexity" evidence="1">
    <location>
        <begin position="1024"/>
        <end position="1036"/>
    </location>
</feature>
<feature type="compositionally biased region" description="Low complexity" evidence="1">
    <location>
        <begin position="1564"/>
        <end position="1575"/>
    </location>
</feature>
<feature type="region of interest" description="Disordered" evidence="1">
    <location>
        <begin position="1338"/>
        <end position="1363"/>
    </location>
</feature>
<keyword evidence="6" id="KW-1185">Reference proteome</keyword>
<feature type="compositionally biased region" description="Polar residues" evidence="1">
    <location>
        <begin position="1599"/>
        <end position="1608"/>
    </location>
</feature>
<feature type="compositionally biased region" description="Low complexity" evidence="1">
    <location>
        <begin position="195"/>
        <end position="207"/>
    </location>
</feature>
<feature type="compositionally biased region" description="Polar residues" evidence="1">
    <location>
        <begin position="1347"/>
        <end position="1363"/>
    </location>
</feature>
<feature type="region of interest" description="Disordered" evidence="1">
    <location>
        <begin position="1511"/>
        <end position="1644"/>
    </location>
</feature>
<dbReference type="PANTHER" id="PTHR13992:SF39">
    <property type="entry name" value="SMRTER, ISOFORM G"/>
    <property type="match status" value="1"/>
</dbReference>
<dbReference type="InterPro" id="IPR017884">
    <property type="entry name" value="SANT_dom"/>
</dbReference>
<dbReference type="PROSITE" id="PS51293">
    <property type="entry name" value="SANT"/>
    <property type="match status" value="2"/>
</dbReference>
<dbReference type="Pfam" id="PF00249">
    <property type="entry name" value="Myb_DNA-binding"/>
    <property type="match status" value="1"/>
</dbReference>
<feature type="region of interest" description="Disordered" evidence="1">
    <location>
        <begin position="399"/>
        <end position="425"/>
    </location>
</feature>